<dbReference type="Proteomes" id="UP000325902">
    <property type="component" value="Unassembled WGS sequence"/>
</dbReference>
<sequence>MTIITTQNNNNSNSQNVFTNEQWASQQQRSAIRQVLKTNRVDSSRAMQASLNEFRHWTPSEVSALFANDDYPALKDRKLCPLGPEMRYPPPGARRWGELAAKMAVVGVADAALFATSRLYSVLPAKYQNQWTETIKESGYQGSAQDQFDEAGRAMRQLRGEMVATSTFVSAPLRLIEQAADSRQALCVNKKGEFRVMSEGYAAISHVWGETMGLEHGGEKIKQDGRGMLRRHFDRLMEPALRCGYEWLWLDLLAIPKRSTVSPNAPAGHDDGGYLTRLKTRVINTLDAVYRNAAAVIVLDSFPLLYRGADPAQAAALLVCGPWLTRVWTYQEIKLARRALLATSSSPQGFIDFATIRSHLSQLAAHDPRHWEQLHKTFWRLQSVHAITDGRTTELGINLADIALSCTNRTTNNEKDYARGFFALLRLQWDPDWSSYDDGIRHVYERRPREAAMVAAMHGPRGLASPWSWAPRFLVGLQGRVNLPDEFFCDAAGGGLRGWWHEVPVTRFGRWRAWCVPGEEQQQVAMLIGVRDAAGCEREVHVLLADAERARVRDVEGWVELIATGRAVMLAASEMAVSPDCVFPTVLLALRDDSGGGKARDVDELKAGHVVFSGVLVDAGREGLDASLGQWVLR</sequence>
<organism evidence="1 2">
    <name type="scientific">Lasiodiplodia theobromae</name>
    <dbReference type="NCBI Taxonomy" id="45133"/>
    <lineage>
        <taxon>Eukaryota</taxon>
        <taxon>Fungi</taxon>
        <taxon>Dikarya</taxon>
        <taxon>Ascomycota</taxon>
        <taxon>Pezizomycotina</taxon>
        <taxon>Dothideomycetes</taxon>
        <taxon>Dothideomycetes incertae sedis</taxon>
        <taxon>Botryosphaeriales</taxon>
        <taxon>Botryosphaeriaceae</taxon>
        <taxon>Lasiodiplodia</taxon>
    </lineage>
</organism>
<accession>A0A5N5DFE5</accession>
<reference evidence="1 2" key="1">
    <citation type="journal article" date="2019" name="Sci. Rep.">
        <title>A multi-omics analysis of the grapevine pathogen Lasiodiplodia theobromae reveals that temperature affects the expression of virulence- and pathogenicity-related genes.</title>
        <authorList>
            <person name="Felix C."/>
            <person name="Meneses R."/>
            <person name="Goncalves M.F.M."/>
            <person name="Tilleman L."/>
            <person name="Duarte A.S."/>
            <person name="Jorrin-Novo J.V."/>
            <person name="Van de Peer Y."/>
            <person name="Deforce D."/>
            <person name="Van Nieuwerburgh F."/>
            <person name="Esteves A.C."/>
            <person name="Alves A."/>
        </authorList>
    </citation>
    <scope>NUCLEOTIDE SEQUENCE [LARGE SCALE GENOMIC DNA]</scope>
    <source>
        <strain evidence="1 2">LA-SOL3</strain>
    </source>
</reference>
<comment type="caution">
    <text evidence="1">The sequence shown here is derived from an EMBL/GenBank/DDBJ whole genome shotgun (WGS) entry which is preliminary data.</text>
</comment>
<dbReference type="AlphaFoldDB" id="A0A5N5DFE5"/>
<proteinExistence type="predicted"/>
<dbReference type="OrthoDB" id="2426273at2759"/>
<protein>
    <recommendedName>
        <fullName evidence="3">Heterokaryon incompatibility domain-containing protein</fullName>
    </recommendedName>
</protein>
<gene>
    <name evidence="1" type="ORF">DBV05_g4812</name>
</gene>
<dbReference type="EMBL" id="VCHE01000023">
    <property type="protein sequence ID" value="KAB2576573.1"/>
    <property type="molecule type" value="Genomic_DNA"/>
</dbReference>
<evidence type="ECO:0008006" key="3">
    <source>
        <dbReference type="Google" id="ProtNLM"/>
    </source>
</evidence>
<evidence type="ECO:0000313" key="1">
    <source>
        <dbReference type="EMBL" id="KAB2576573.1"/>
    </source>
</evidence>
<evidence type="ECO:0000313" key="2">
    <source>
        <dbReference type="Proteomes" id="UP000325902"/>
    </source>
</evidence>
<keyword evidence="2" id="KW-1185">Reference proteome</keyword>
<name>A0A5N5DFE5_9PEZI</name>